<feature type="domain" description="SLH" evidence="4">
    <location>
        <begin position="151"/>
        <end position="213"/>
    </location>
</feature>
<dbReference type="Gene3D" id="2.60.40.1080">
    <property type="match status" value="1"/>
</dbReference>
<dbReference type="STRING" id="1330534.L323_06820"/>
<reference evidence="5 6" key="1">
    <citation type="journal article" date="2013" name="Genome Announc.">
        <title>Draft Genome Sequence of the Cellulolytic Bacterium Clostridium papyrosolvens C7 (ATCC 700395).</title>
        <authorList>
            <person name="Zepeda V."/>
            <person name="Dassa B."/>
            <person name="Borovok I."/>
            <person name="Lamed R."/>
            <person name="Bayer E.A."/>
            <person name="Cate J.H."/>
        </authorList>
    </citation>
    <scope>NUCLEOTIDE SEQUENCE [LARGE SCALE GENOMIC DNA]</scope>
    <source>
        <strain evidence="5 6">C7</strain>
    </source>
</reference>
<feature type="region of interest" description="Disordered" evidence="2">
    <location>
        <begin position="434"/>
        <end position="476"/>
    </location>
</feature>
<evidence type="ECO:0000256" key="1">
    <source>
        <dbReference type="ARBA" id="ARBA00022737"/>
    </source>
</evidence>
<feature type="signal peptide" evidence="3">
    <location>
        <begin position="1"/>
        <end position="23"/>
    </location>
</feature>
<gene>
    <name evidence="5" type="ORF">L323_06820</name>
</gene>
<evidence type="ECO:0000259" key="4">
    <source>
        <dbReference type="PROSITE" id="PS51272"/>
    </source>
</evidence>
<evidence type="ECO:0000313" key="6">
    <source>
        <dbReference type="Proteomes" id="UP000016860"/>
    </source>
</evidence>
<feature type="domain" description="SLH" evidence="4">
    <location>
        <begin position="31"/>
        <end position="93"/>
    </location>
</feature>
<dbReference type="OrthoDB" id="5845122at2"/>
<accession>U4R503</accession>
<dbReference type="InterPro" id="IPR001119">
    <property type="entry name" value="SLH_dom"/>
</dbReference>
<dbReference type="Pfam" id="PF02368">
    <property type="entry name" value="Big_2"/>
    <property type="match status" value="1"/>
</dbReference>
<dbReference type="PATRIC" id="fig|1330534.3.peg.1365"/>
<dbReference type="Proteomes" id="UP000016860">
    <property type="component" value="Unassembled WGS sequence"/>
</dbReference>
<dbReference type="Pfam" id="PF00395">
    <property type="entry name" value="SLH"/>
    <property type="match status" value="3"/>
</dbReference>
<evidence type="ECO:0000313" key="5">
    <source>
        <dbReference type="EMBL" id="EPR12992.1"/>
    </source>
</evidence>
<protein>
    <submittedName>
        <fullName evidence="5">S-layer protein</fullName>
    </submittedName>
</protein>
<dbReference type="RefSeq" id="WP_020814933.1">
    <property type="nucleotide sequence ID" value="NZ_ATAY01000022.1"/>
</dbReference>
<dbReference type="SMART" id="SM00635">
    <property type="entry name" value="BID_2"/>
    <property type="match status" value="1"/>
</dbReference>
<keyword evidence="1" id="KW-0677">Repeat</keyword>
<dbReference type="PROSITE" id="PS51272">
    <property type="entry name" value="SLH"/>
    <property type="match status" value="3"/>
</dbReference>
<comment type="caution">
    <text evidence="5">The sequence shown here is derived from an EMBL/GenBank/DDBJ whole genome shotgun (WGS) entry which is preliminary data.</text>
</comment>
<dbReference type="InterPro" id="IPR003343">
    <property type="entry name" value="Big_2"/>
</dbReference>
<dbReference type="EMBL" id="ATAY01000022">
    <property type="protein sequence ID" value="EPR12992.1"/>
    <property type="molecule type" value="Genomic_DNA"/>
</dbReference>
<keyword evidence="3" id="KW-0732">Signal</keyword>
<name>U4R503_9FIRM</name>
<feature type="chain" id="PRO_5039133467" evidence="3">
    <location>
        <begin position="24"/>
        <end position="1326"/>
    </location>
</feature>
<evidence type="ECO:0000256" key="2">
    <source>
        <dbReference type="SAM" id="MobiDB-lite"/>
    </source>
</evidence>
<feature type="compositionally biased region" description="Low complexity" evidence="2">
    <location>
        <begin position="434"/>
        <end position="446"/>
    </location>
</feature>
<proteinExistence type="predicted"/>
<evidence type="ECO:0000256" key="3">
    <source>
        <dbReference type="SAM" id="SignalP"/>
    </source>
</evidence>
<sequence length="1326" mass="139375">MKKAISFIVAVVMLMSSFGTSFAAADASMATVQQTFKDLNGHWASDAIYKWSAQGVINGYDGFFRPNDSITRGEMACILDNIMDYKATSKNTFSDLKAGQFYTNAVLKANAAGIIDGNGATLLRPTDKITREEAVVMMAKAFSVNEGTTSNTHFSDEKEVSSWARTSVFEMEAKGYVNGNNGKFNPKANITRAEIVAIINNIVKGYYTKAGTYDGNVTGTVVIKVPDVILRGVNITENLIIAEGVGEGDVTLDSVTVKGNTVVRGGGENSIHITGTSNISNIKIEKVNDKLRIAISDGNTVKEIEIAKGEEIIITGSVGTLEIGTPDVIVKAIAANIENTKVSSANTTIFVDKESKIKSVSVNNTGENTAIEAEKGAVVNTITSAAETTVSGAGTVEKVLLHEGANNSSVTTPNTQITAAAGVTGATAGGVPVTGGTSVVNNNTGSGTTGGTPTPNPGNGGNSGGDNTTPSVTPVSAISVSPTTMTLTAGGATGKIIAAITPSNATNKNVTWSSGDTTVATVNNGIVTPLTEGTTIISAVSAADPTKTATTTVTVNPADTTPPELSGGTVENLGTATGTTATLKYHATQEAGTVKYYYLLKDASASAPDMVAIKASNTTGSASGNPVYYQINLTGLTAGQKYTAYIVMEDASGNTSDILTITGINPYSNVALEKLGTPSVTLSSNTSGTGGLAYTITAANGAEDSNIKEYSVEIASFSTPQTPADTILTLTVPKNNLSGIILLDNGIVAGNSYVARVQTIVTDGNIVYQNSDFSTYTDMAIAQAELGMKVNYVSNFNKDSAVKNIQFSFSGSNGASASDLTIDTTKISVMIGSQKHQLSNYSKAENSGEPGTYELLYGNVPGYVKINLTDADYIAITGDANFTSPTGTNKLVADLGWASIKGTASGKASESTIKFSRDLTIVNNSDEYIAKYQLPQNYHYRLQSGKIQDLGYSVSSITFYSELVTDSGTEPNKGYKITKTITPADSTISFSENDVWTRLSAAETPTAFPDTKDYYKVTSADTDRVMIGGVYYKVAQGVAGRINSMLTIKEGQTVDYTNSLMFKFSDNGTLEAIKVVGEVTIGTDLVGHFAPSGIPVYLDSVTAKLTVIGGNTIGDIIVNKASKDSYAIYVMGGKVGNITLADGVKLSIQGSEEVTKVGNISGKDTYTIAIDVNSQNKRKVLVGDVELGSSGTLDLFQNNAGDLSEEYFTIGTVTAITGAAIIIPNAENEECNPYGWFTKFKDLVDIVTFKIGPDIYTPPTSQITISGNSSFVPTLMHGVINYYDPEIWKWRFFFTDATITKEDLENDSKKFTFSAINAEHISSLVE</sequence>
<organism evidence="5 6">
    <name type="scientific">Ruminiclostridium papyrosolvens C7</name>
    <dbReference type="NCBI Taxonomy" id="1330534"/>
    <lineage>
        <taxon>Bacteria</taxon>
        <taxon>Bacillati</taxon>
        <taxon>Bacillota</taxon>
        <taxon>Clostridia</taxon>
        <taxon>Eubacteriales</taxon>
        <taxon>Oscillospiraceae</taxon>
        <taxon>Ruminiclostridium</taxon>
    </lineage>
</organism>
<feature type="domain" description="SLH" evidence="4">
    <location>
        <begin position="94"/>
        <end position="150"/>
    </location>
</feature>
<dbReference type="SUPFAM" id="SSF49373">
    <property type="entry name" value="Invasin/intimin cell-adhesion fragments"/>
    <property type="match status" value="1"/>
</dbReference>
<dbReference type="InterPro" id="IPR008964">
    <property type="entry name" value="Invasin/intimin_cell_adhesion"/>
</dbReference>